<reference evidence="2" key="1">
    <citation type="journal article" date="2020" name="Stud. Mycol.">
        <title>101 Dothideomycetes genomes: a test case for predicting lifestyles and emergence of pathogens.</title>
        <authorList>
            <person name="Haridas S."/>
            <person name="Albert R."/>
            <person name="Binder M."/>
            <person name="Bloem J."/>
            <person name="Labutti K."/>
            <person name="Salamov A."/>
            <person name="Andreopoulos B."/>
            <person name="Baker S."/>
            <person name="Barry K."/>
            <person name="Bills G."/>
            <person name="Bluhm B."/>
            <person name="Cannon C."/>
            <person name="Castanera R."/>
            <person name="Culley D."/>
            <person name="Daum C."/>
            <person name="Ezra D."/>
            <person name="Gonzalez J."/>
            <person name="Henrissat B."/>
            <person name="Kuo A."/>
            <person name="Liang C."/>
            <person name="Lipzen A."/>
            <person name="Lutzoni F."/>
            <person name="Magnuson J."/>
            <person name="Mondo S."/>
            <person name="Nolan M."/>
            <person name="Ohm R."/>
            <person name="Pangilinan J."/>
            <person name="Park H.-J."/>
            <person name="Ramirez L."/>
            <person name="Alfaro M."/>
            <person name="Sun H."/>
            <person name="Tritt A."/>
            <person name="Yoshinaga Y."/>
            <person name="Zwiers L.-H."/>
            <person name="Turgeon B."/>
            <person name="Goodwin S."/>
            <person name="Spatafora J."/>
            <person name="Crous P."/>
            <person name="Grigoriev I."/>
        </authorList>
    </citation>
    <scope>NUCLEOTIDE SEQUENCE</scope>
    <source>
        <strain evidence="2">CBS 473.64</strain>
    </source>
</reference>
<organism evidence="2 3">
    <name type="scientific">Massarina eburnea CBS 473.64</name>
    <dbReference type="NCBI Taxonomy" id="1395130"/>
    <lineage>
        <taxon>Eukaryota</taxon>
        <taxon>Fungi</taxon>
        <taxon>Dikarya</taxon>
        <taxon>Ascomycota</taxon>
        <taxon>Pezizomycotina</taxon>
        <taxon>Dothideomycetes</taxon>
        <taxon>Pleosporomycetidae</taxon>
        <taxon>Pleosporales</taxon>
        <taxon>Massarineae</taxon>
        <taxon>Massarinaceae</taxon>
        <taxon>Massarina</taxon>
    </lineage>
</organism>
<keyword evidence="3" id="KW-1185">Reference proteome</keyword>
<feature type="region of interest" description="Disordered" evidence="1">
    <location>
        <begin position="27"/>
        <end position="54"/>
    </location>
</feature>
<evidence type="ECO:0000313" key="2">
    <source>
        <dbReference type="EMBL" id="KAF2642138.1"/>
    </source>
</evidence>
<dbReference type="Proteomes" id="UP000799753">
    <property type="component" value="Unassembled WGS sequence"/>
</dbReference>
<dbReference type="AlphaFoldDB" id="A0A6A6S6S2"/>
<name>A0A6A6S6S2_9PLEO</name>
<accession>A0A6A6S6S2</accession>
<feature type="non-terminal residue" evidence="2">
    <location>
        <position position="92"/>
    </location>
</feature>
<feature type="compositionally biased region" description="Polar residues" evidence="1">
    <location>
        <begin position="27"/>
        <end position="45"/>
    </location>
</feature>
<dbReference type="EMBL" id="MU006782">
    <property type="protein sequence ID" value="KAF2642138.1"/>
    <property type="molecule type" value="Genomic_DNA"/>
</dbReference>
<proteinExistence type="predicted"/>
<sequence length="92" mass="10285">MAICFQLHTISYLHTISPINDQASLSSNLRHPSTNAIPSQTTQQASKHRHSDYFPPTHERVRVTTSPSNLISLCDLTFPAVSIEPQASRWSL</sequence>
<gene>
    <name evidence="2" type="ORF">P280DRAFT_468582</name>
</gene>
<evidence type="ECO:0000313" key="3">
    <source>
        <dbReference type="Proteomes" id="UP000799753"/>
    </source>
</evidence>
<evidence type="ECO:0000256" key="1">
    <source>
        <dbReference type="SAM" id="MobiDB-lite"/>
    </source>
</evidence>
<protein>
    <submittedName>
        <fullName evidence="2">Uncharacterized protein</fullName>
    </submittedName>
</protein>